<keyword evidence="1" id="KW-0472">Membrane</keyword>
<evidence type="ECO:0000313" key="3">
    <source>
        <dbReference type="Proteomes" id="UP000282551"/>
    </source>
</evidence>
<name>A0A3S4RUQ3_MYCCI</name>
<reference evidence="2 3" key="1">
    <citation type="submission" date="2018-12" db="EMBL/GenBank/DDBJ databases">
        <authorList>
            <consortium name="Pathogen Informatics"/>
        </authorList>
    </citation>
    <scope>NUCLEOTIDE SEQUENCE [LARGE SCALE GENOMIC DNA]</scope>
    <source>
        <strain evidence="2 3">NCTC10485</strain>
    </source>
</reference>
<feature type="transmembrane region" description="Helical" evidence="1">
    <location>
        <begin position="9"/>
        <end position="25"/>
    </location>
</feature>
<dbReference type="EMBL" id="LR134355">
    <property type="protein sequence ID" value="VEG49308.1"/>
    <property type="molecule type" value="Genomic_DNA"/>
</dbReference>
<keyword evidence="3" id="KW-1185">Reference proteome</keyword>
<feature type="transmembrane region" description="Helical" evidence="1">
    <location>
        <begin position="62"/>
        <end position="87"/>
    </location>
</feature>
<dbReference type="Proteomes" id="UP000282551">
    <property type="component" value="Chromosome"/>
</dbReference>
<evidence type="ECO:0008006" key="4">
    <source>
        <dbReference type="Google" id="ProtNLM"/>
    </source>
</evidence>
<feature type="transmembrane region" description="Helical" evidence="1">
    <location>
        <begin position="99"/>
        <end position="119"/>
    </location>
</feature>
<dbReference type="RefSeq" id="WP_126334999.1">
    <property type="nucleotide sequence ID" value="NZ_AP022604.1"/>
</dbReference>
<accession>A0A3S4RUQ3</accession>
<protein>
    <recommendedName>
        <fullName evidence="4">Transmembrane protein</fullName>
    </recommendedName>
</protein>
<proteinExistence type="predicted"/>
<dbReference type="AlphaFoldDB" id="A0A3S4RUQ3"/>
<sequence>MGSLTSRRIAVLGVVAAAVAAVLVLRPALHAFGYGQLNWAGVAYALVPLALLWAGGYRHYGVVLAGVLATAITGLAVLAAGVLFVLALGLSLSGSRSGALFLTLLWVLPPLIIGVLGLASARFLPRRAPEAH</sequence>
<gene>
    <name evidence="2" type="ORF">NCTC10485_03615</name>
</gene>
<evidence type="ECO:0000313" key="2">
    <source>
        <dbReference type="EMBL" id="VEG49308.1"/>
    </source>
</evidence>
<evidence type="ECO:0000256" key="1">
    <source>
        <dbReference type="SAM" id="Phobius"/>
    </source>
</evidence>
<keyword evidence="1" id="KW-1133">Transmembrane helix</keyword>
<feature type="transmembrane region" description="Helical" evidence="1">
    <location>
        <begin position="37"/>
        <end position="55"/>
    </location>
</feature>
<keyword evidence="1" id="KW-0812">Transmembrane</keyword>
<organism evidence="2 3">
    <name type="scientific">Mycolicibacterium chitae</name>
    <name type="common">Mycobacterium chitae</name>
    <dbReference type="NCBI Taxonomy" id="1792"/>
    <lineage>
        <taxon>Bacteria</taxon>
        <taxon>Bacillati</taxon>
        <taxon>Actinomycetota</taxon>
        <taxon>Actinomycetes</taxon>
        <taxon>Mycobacteriales</taxon>
        <taxon>Mycobacteriaceae</taxon>
        <taxon>Mycolicibacterium</taxon>
    </lineage>
</organism>